<dbReference type="AlphaFoldDB" id="A0A9P6HEM8"/>
<accession>A0A9P6HEM8</accession>
<organism evidence="2 3">
    <name type="scientific">Thelephora terrestris</name>
    <dbReference type="NCBI Taxonomy" id="56493"/>
    <lineage>
        <taxon>Eukaryota</taxon>
        <taxon>Fungi</taxon>
        <taxon>Dikarya</taxon>
        <taxon>Basidiomycota</taxon>
        <taxon>Agaricomycotina</taxon>
        <taxon>Agaricomycetes</taxon>
        <taxon>Thelephorales</taxon>
        <taxon>Thelephoraceae</taxon>
        <taxon>Thelephora</taxon>
    </lineage>
</organism>
<dbReference type="EMBL" id="WIUZ02000007">
    <property type="protein sequence ID" value="KAF9785555.1"/>
    <property type="molecule type" value="Genomic_DNA"/>
</dbReference>
<evidence type="ECO:0000313" key="2">
    <source>
        <dbReference type="EMBL" id="KAF9785555.1"/>
    </source>
</evidence>
<evidence type="ECO:0000259" key="1">
    <source>
        <dbReference type="PROSITE" id="PS50181"/>
    </source>
</evidence>
<dbReference type="SUPFAM" id="SSF81383">
    <property type="entry name" value="F-box domain"/>
    <property type="match status" value="1"/>
</dbReference>
<name>A0A9P6HEM8_9AGAM</name>
<dbReference type="PROSITE" id="PS50181">
    <property type="entry name" value="FBOX"/>
    <property type="match status" value="1"/>
</dbReference>
<keyword evidence="3" id="KW-1185">Reference proteome</keyword>
<dbReference type="Pfam" id="PF00646">
    <property type="entry name" value="F-box"/>
    <property type="match status" value="1"/>
</dbReference>
<dbReference type="SMART" id="SM00256">
    <property type="entry name" value="FBOX"/>
    <property type="match status" value="1"/>
</dbReference>
<dbReference type="CDD" id="cd09917">
    <property type="entry name" value="F-box_SF"/>
    <property type="match status" value="1"/>
</dbReference>
<reference evidence="2" key="2">
    <citation type="submission" date="2020-11" db="EMBL/GenBank/DDBJ databases">
        <authorList>
            <consortium name="DOE Joint Genome Institute"/>
            <person name="Kuo A."/>
            <person name="Miyauchi S."/>
            <person name="Kiss E."/>
            <person name="Drula E."/>
            <person name="Kohler A."/>
            <person name="Sanchez-Garcia M."/>
            <person name="Andreopoulos B."/>
            <person name="Barry K.W."/>
            <person name="Bonito G."/>
            <person name="Buee M."/>
            <person name="Carver A."/>
            <person name="Chen C."/>
            <person name="Cichocki N."/>
            <person name="Clum A."/>
            <person name="Culley D."/>
            <person name="Crous P.W."/>
            <person name="Fauchery L."/>
            <person name="Girlanda M."/>
            <person name="Hayes R."/>
            <person name="Keri Z."/>
            <person name="Labutti K."/>
            <person name="Lipzen A."/>
            <person name="Lombard V."/>
            <person name="Magnuson J."/>
            <person name="Maillard F."/>
            <person name="Morin E."/>
            <person name="Murat C."/>
            <person name="Nolan M."/>
            <person name="Ohm R."/>
            <person name="Pangilinan J."/>
            <person name="Pereira M."/>
            <person name="Perotto S."/>
            <person name="Peter M."/>
            <person name="Riley R."/>
            <person name="Sitrit Y."/>
            <person name="Stielow B."/>
            <person name="Szollosi G."/>
            <person name="Zifcakova L."/>
            <person name="Stursova M."/>
            <person name="Spatafora J.W."/>
            <person name="Tedersoo L."/>
            <person name="Vaario L.-M."/>
            <person name="Yamada A."/>
            <person name="Yan M."/>
            <person name="Wang P."/>
            <person name="Xu J."/>
            <person name="Bruns T."/>
            <person name="Baldrian P."/>
            <person name="Vilgalys R."/>
            <person name="Henrissat B."/>
            <person name="Grigoriev I.V."/>
            <person name="Hibbett D."/>
            <person name="Nagy L.G."/>
            <person name="Martin F.M."/>
        </authorList>
    </citation>
    <scope>NUCLEOTIDE SEQUENCE</scope>
    <source>
        <strain evidence="2">UH-Tt-Lm1</strain>
    </source>
</reference>
<reference evidence="2" key="1">
    <citation type="journal article" date="2020" name="Nat. Commun.">
        <title>Large-scale genome sequencing of mycorrhizal fungi provides insights into the early evolution of symbiotic traits.</title>
        <authorList>
            <person name="Miyauchi S."/>
            <person name="Kiss E."/>
            <person name="Kuo A."/>
            <person name="Drula E."/>
            <person name="Kohler A."/>
            <person name="Sanchez-Garcia M."/>
            <person name="Morin E."/>
            <person name="Andreopoulos B."/>
            <person name="Barry K.W."/>
            <person name="Bonito G."/>
            <person name="Buee M."/>
            <person name="Carver A."/>
            <person name="Chen C."/>
            <person name="Cichocki N."/>
            <person name="Clum A."/>
            <person name="Culley D."/>
            <person name="Crous P.W."/>
            <person name="Fauchery L."/>
            <person name="Girlanda M."/>
            <person name="Hayes R.D."/>
            <person name="Keri Z."/>
            <person name="LaButti K."/>
            <person name="Lipzen A."/>
            <person name="Lombard V."/>
            <person name="Magnuson J."/>
            <person name="Maillard F."/>
            <person name="Murat C."/>
            <person name="Nolan M."/>
            <person name="Ohm R.A."/>
            <person name="Pangilinan J."/>
            <person name="Pereira M.F."/>
            <person name="Perotto S."/>
            <person name="Peter M."/>
            <person name="Pfister S."/>
            <person name="Riley R."/>
            <person name="Sitrit Y."/>
            <person name="Stielow J.B."/>
            <person name="Szollosi G."/>
            <person name="Zifcakova L."/>
            <person name="Stursova M."/>
            <person name="Spatafora J.W."/>
            <person name="Tedersoo L."/>
            <person name="Vaario L.M."/>
            <person name="Yamada A."/>
            <person name="Yan M."/>
            <person name="Wang P."/>
            <person name="Xu J."/>
            <person name="Bruns T."/>
            <person name="Baldrian P."/>
            <person name="Vilgalys R."/>
            <person name="Dunand C."/>
            <person name="Henrissat B."/>
            <person name="Grigoriev I.V."/>
            <person name="Hibbett D."/>
            <person name="Nagy L.G."/>
            <person name="Martin F.M."/>
        </authorList>
    </citation>
    <scope>NUCLEOTIDE SEQUENCE</scope>
    <source>
        <strain evidence="2">UH-Tt-Lm1</strain>
    </source>
</reference>
<protein>
    <recommendedName>
        <fullName evidence="1">F-box domain-containing protein</fullName>
    </recommendedName>
</protein>
<dbReference type="Proteomes" id="UP000736335">
    <property type="component" value="Unassembled WGS sequence"/>
</dbReference>
<dbReference type="InterPro" id="IPR001810">
    <property type="entry name" value="F-box_dom"/>
</dbReference>
<gene>
    <name evidence="2" type="ORF">BJ322DRAFT_1108993</name>
</gene>
<dbReference type="OrthoDB" id="2322499at2759"/>
<feature type="domain" description="F-box" evidence="1">
    <location>
        <begin position="19"/>
        <end position="68"/>
    </location>
</feature>
<proteinExistence type="predicted"/>
<sequence>MRKKKPRKKSAGNRNVGKLAGILKMPLDVFYEIVSYMHPSDLLRISRVSKQFRSMLMTKNAVGFWRAARRNIGMPDPPPDLNDSQYVALVFEHVCNACGARVEWSKILSLKIQLCKKCNWKNIEDADTMFRNLHTSLEDFDWSLVNLLDDLLVHDWKDNATYMSCRSLRPNKIIYAPQVKVVTNQLSTLQAEAREAFVEQQRQMVQDTLDFIRRYNAWETKRQAELLSEEALRKSIFYERLEALGHDRRDMMWDDDADWGKLFTEGGEINETYWRKSVLPSLEREIASWKRLRMQDELCQRLALRYAEFMMLLKEFLPEYSDMNPVHPPRMYWRKHVVELLLRDDAQTPVTRPFFEEHRNVILDVVTEYNRDLRADLTQMAFEGPSRRAKPVAITEARALEILKRPSTLFVKWNGYTGALARKLYTYDGLTEELRRDLRYDEIDVRLQYFRYDSRGWIDMLLEKFELDEDVTWDVVEAKQAERPLVCLCGNPSFKQPALFVDLLSHVLRESDWYLEHFHPTRPRLNHDHTTDEFTQLNRIIVQLDPEKGPSLDALLEKYKQKLIKQSTNKGSPDFMFIPTRGFRCFDCRSYSTIMSGEMFQWHCLTK</sequence>
<dbReference type="InterPro" id="IPR036047">
    <property type="entry name" value="F-box-like_dom_sf"/>
</dbReference>
<comment type="caution">
    <text evidence="2">The sequence shown here is derived from an EMBL/GenBank/DDBJ whole genome shotgun (WGS) entry which is preliminary data.</text>
</comment>
<evidence type="ECO:0000313" key="3">
    <source>
        <dbReference type="Proteomes" id="UP000736335"/>
    </source>
</evidence>